<name>A0A418NAC9_9FLAO</name>
<dbReference type="AlphaFoldDB" id="A0A418NAC9"/>
<evidence type="ECO:0000313" key="2">
    <source>
        <dbReference type="Proteomes" id="UP000284189"/>
    </source>
</evidence>
<dbReference type="EMBL" id="QXFJ01000009">
    <property type="protein sequence ID" value="RIV73188.1"/>
    <property type="molecule type" value="Genomic_DNA"/>
</dbReference>
<protein>
    <submittedName>
        <fullName evidence="1">Uncharacterized protein</fullName>
    </submittedName>
</protein>
<evidence type="ECO:0000313" key="1">
    <source>
        <dbReference type="EMBL" id="RIV73188.1"/>
    </source>
</evidence>
<reference evidence="1 2" key="1">
    <citation type="submission" date="2018-08" db="EMBL/GenBank/DDBJ databases">
        <title>Proposal of Muricauda 72 sp.nov. and Muricauda NH166 sp.nov., isolated from seawater.</title>
        <authorList>
            <person name="Cheng H."/>
            <person name="Wu Y.-H."/>
            <person name="Guo L.-L."/>
            <person name="Xu X.-W."/>
        </authorList>
    </citation>
    <scope>NUCLEOTIDE SEQUENCE [LARGE SCALE GENOMIC DNA]</scope>
    <source>
        <strain evidence="1 2">NH166</strain>
    </source>
</reference>
<accession>A0A418NAC9</accession>
<sequence length="189" mass="21691">MRNLLIVSRGNDKPLSQALINICGDVRYIFLLAVEDLLRLLVQGIVFLDINDLQLVVHSFTKTEPFDHGVFVDTANGHSVGGLVFLLRHRNGRGGHILSTYQEFTTRKPPVPVKKSSLTWWISEKWPKNLDQSRILYRFEESKKGAAREDILPSLDDDKGMFRSFAIETKPDLTFSPVYVCRAFHHRRL</sequence>
<gene>
    <name evidence="1" type="ORF">D2U88_03340</name>
</gene>
<comment type="caution">
    <text evidence="1">The sequence shown here is derived from an EMBL/GenBank/DDBJ whole genome shotgun (WGS) entry which is preliminary data.</text>
</comment>
<dbReference type="Proteomes" id="UP000284189">
    <property type="component" value="Unassembled WGS sequence"/>
</dbReference>
<organism evidence="1 2">
    <name type="scientific">Flagellimonas aequoris</name>
    <dbReference type="NCBI Taxonomy" id="2306997"/>
    <lineage>
        <taxon>Bacteria</taxon>
        <taxon>Pseudomonadati</taxon>
        <taxon>Bacteroidota</taxon>
        <taxon>Flavobacteriia</taxon>
        <taxon>Flavobacteriales</taxon>
        <taxon>Flavobacteriaceae</taxon>
        <taxon>Flagellimonas</taxon>
    </lineage>
</organism>
<proteinExistence type="predicted"/>